<dbReference type="GO" id="GO:0010468">
    <property type="term" value="P:regulation of gene expression"/>
    <property type="evidence" value="ECO:0007669"/>
    <property type="project" value="UniProtKB-ARBA"/>
</dbReference>
<evidence type="ECO:0000256" key="2">
    <source>
        <dbReference type="ARBA" id="ARBA00022491"/>
    </source>
</evidence>
<keyword evidence="5" id="KW-0539">Nucleus</keyword>
<sequence length="243" mass="27831">MHDQQDKKRAYENYRHTAELSTGGGLDSFEPKTMVTRKLRRRHYEPLPMPEKRRKLAPLSSLVYVLDEHEVDDDLKVIFKGKITANPKLLTSPVPVAKNDGGAVYEARIEDGKLYYENRAFHKGQHIFIDSKEHGQESGIISSVGQSEVCFQNPCCVYRYCMSPYSYSRTEYFSRSHVFSSPLDMGKEVARQLEAEDLRDSVSQRKIRPQAKECLTFCSFMFCVLCVNSSVYSLPSSITKYGI</sequence>
<dbReference type="EMBL" id="CASHTH010000172">
    <property type="protein sequence ID" value="CAI7993023.1"/>
    <property type="molecule type" value="Genomic_DNA"/>
</dbReference>
<name>A0AA35QV75_GEOBA</name>
<feature type="transmembrane region" description="Helical" evidence="6">
    <location>
        <begin position="214"/>
        <end position="234"/>
    </location>
</feature>
<evidence type="ECO:0000256" key="5">
    <source>
        <dbReference type="ARBA" id="ARBA00023242"/>
    </source>
</evidence>
<comment type="subcellular location">
    <subcellularLocation>
        <location evidence="1">Nucleus</location>
    </subcellularLocation>
</comment>
<dbReference type="AlphaFoldDB" id="A0AA35QV75"/>
<accession>A0AA35QV75</accession>
<keyword evidence="3" id="KW-0805">Transcription regulation</keyword>
<reference evidence="7" key="1">
    <citation type="submission" date="2023-03" db="EMBL/GenBank/DDBJ databases">
        <authorList>
            <person name="Steffen K."/>
            <person name="Cardenas P."/>
        </authorList>
    </citation>
    <scope>NUCLEOTIDE SEQUENCE</scope>
</reference>
<evidence type="ECO:0000256" key="4">
    <source>
        <dbReference type="ARBA" id="ARBA00023163"/>
    </source>
</evidence>
<keyword evidence="2" id="KW-0678">Repressor</keyword>
<evidence type="ECO:0000313" key="8">
    <source>
        <dbReference type="Proteomes" id="UP001174909"/>
    </source>
</evidence>
<evidence type="ECO:0000256" key="3">
    <source>
        <dbReference type="ARBA" id="ARBA00023015"/>
    </source>
</evidence>
<keyword evidence="8" id="KW-1185">Reference proteome</keyword>
<evidence type="ECO:0000256" key="1">
    <source>
        <dbReference type="ARBA" id="ARBA00004123"/>
    </source>
</evidence>
<dbReference type="Proteomes" id="UP001174909">
    <property type="component" value="Unassembled WGS sequence"/>
</dbReference>
<dbReference type="InterPro" id="IPR013907">
    <property type="entry name" value="Sds3"/>
</dbReference>
<proteinExistence type="predicted"/>
<gene>
    <name evidence="7" type="ORF">GBAR_LOCUS1173</name>
</gene>
<keyword evidence="6" id="KW-1133">Transmembrane helix</keyword>
<keyword evidence="4" id="KW-0804">Transcription</keyword>
<dbReference type="PANTHER" id="PTHR21964">
    <property type="entry name" value="BREAST CANCER METASTASIS-SUPPRESSOR 1"/>
    <property type="match status" value="1"/>
</dbReference>
<evidence type="ECO:0000313" key="7">
    <source>
        <dbReference type="EMBL" id="CAI7993023.1"/>
    </source>
</evidence>
<dbReference type="GO" id="GO:0005654">
    <property type="term" value="C:nucleoplasm"/>
    <property type="evidence" value="ECO:0007669"/>
    <property type="project" value="UniProtKB-ARBA"/>
</dbReference>
<evidence type="ECO:0000256" key="6">
    <source>
        <dbReference type="SAM" id="Phobius"/>
    </source>
</evidence>
<organism evidence="7 8">
    <name type="scientific">Geodia barretti</name>
    <name type="common">Barrett's horny sponge</name>
    <dbReference type="NCBI Taxonomy" id="519541"/>
    <lineage>
        <taxon>Eukaryota</taxon>
        <taxon>Metazoa</taxon>
        <taxon>Porifera</taxon>
        <taxon>Demospongiae</taxon>
        <taxon>Heteroscleromorpha</taxon>
        <taxon>Tetractinellida</taxon>
        <taxon>Astrophorina</taxon>
        <taxon>Geodiidae</taxon>
        <taxon>Geodia</taxon>
    </lineage>
</organism>
<comment type="caution">
    <text evidence="7">The sequence shown here is derived from an EMBL/GenBank/DDBJ whole genome shotgun (WGS) entry which is preliminary data.</text>
</comment>
<keyword evidence="6" id="KW-0472">Membrane</keyword>
<keyword evidence="6" id="KW-0812">Transmembrane</keyword>
<protein>
    <submittedName>
        <fullName evidence="7">Sin3 histone deacetylase corepressor complex component SDS3</fullName>
    </submittedName>
</protein>